<evidence type="ECO:0000256" key="2">
    <source>
        <dbReference type="ARBA" id="ARBA00004496"/>
    </source>
</evidence>
<feature type="binding site" evidence="15 16">
    <location>
        <position position="110"/>
    </location>
    <ligand>
        <name>S-adenosyl-L-methionine</name>
        <dbReference type="ChEBI" id="CHEBI:59789"/>
    </ligand>
</feature>
<dbReference type="OrthoDB" id="9807416at2"/>
<keyword evidence="11 15" id="KW-0819">tRNA processing</keyword>
<evidence type="ECO:0000313" key="19">
    <source>
        <dbReference type="EMBL" id="PPK49704.1"/>
    </source>
</evidence>
<dbReference type="NCBIfam" id="NF000648">
    <property type="entry name" value="PRK00026.1"/>
    <property type="match status" value="1"/>
</dbReference>
<evidence type="ECO:0000256" key="10">
    <source>
        <dbReference type="ARBA" id="ARBA00022691"/>
    </source>
</evidence>
<feature type="binding site" evidence="15 16">
    <location>
        <begin position="129"/>
        <end position="134"/>
    </location>
    <ligand>
        <name>S-adenosyl-L-methionine</name>
        <dbReference type="ChEBI" id="CHEBI:59789"/>
    </ligand>
</feature>
<keyword evidence="9 15" id="KW-0808">Transferase</keyword>
<dbReference type="CDD" id="cd18080">
    <property type="entry name" value="TrmD-like"/>
    <property type="match status" value="1"/>
</dbReference>
<comment type="caution">
    <text evidence="19">The sequence shown here is derived from an EMBL/GenBank/DDBJ whole genome shotgun (WGS) entry which is preliminary data.</text>
</comment>
<dbReference type="RefSeq" id="WP_029453265.1">
    <property type="nucleotide sequence ID" value="NZ_PTIS01000001.1"/>
</dbReference>
<evidence type="ECO:0000256" key="8">
    <source>
        <dbReference type="ARBA" id="ARBA00022603"/>
    </source>
</evidence>
<gene>
    <name evidence="15" type="primary">trmD</name>
    <name evidence="19" type="ORF">BD821_101369</name>
</gene>
<dbReference type="GO" id="GO:0002939">
    <property type="term" value="P:tRNA N1-guanine methylation"/>
    <property type="evidence" value="ECO:0007669"/>
    <property type="project" value="TreeGrafter"/>
</dbReference>
<keyword evidence="7 15" id="KW-0963">Cytoplasm</keyword>
<name>A0A2S6G197_9CLOT</name>
<evidence type="ECO:0000256" key="14">
    <source>
        <dbReference type="ARBA" id="ARBA00047783"/>
    </source>
</evidence>
<evidence type="ECO:0000256" key="17">
    <source>
        <dbReference type="RuleBase" id="RU003464"/>
    </source>
</evidence>
<dbReference type="PANTHER" id="PTHR46417">
    <property type="entry name" value="TRNA (GUANINE-N(1)-)-METHYLTRANSFERASE"/>
    <property type="match status" value="1"/>
</dbReference>
<evidence type="ECO:0000256" key="5">
    <source>
        <dbReference type="ARBA" id="ARBA00012807"/>
    </source>
</evidence>
<evidence type="ECO:0000256" key="9">
    <source>
        <dbReference type="ARBA" id="ARBA00022679"/>
    </source>
</evidence>
<dbReference type="STRING" id="37659.GCA_000703125_02582"/>
<keyword evidence="8 15" id="KW-0489">Methyltransferase</keyword>
<dbReference type="PIRSF" id="PIRSF000386">
    <property type="entry name" value="tRNA_mtase"/>
    <property type="match status" value="1"/>
</dbReference>
<dbReference type="EC" id="2.1.1.228" evidence="5 15"/>
<reference evidence="19 20" key="1">
    <citation type="submission" date="2018-02" db="EMBL/GenBank/DDBJ databases">
        <title>Genomic Encyclopedia of Archaeal and Bacterial Type Strains, Phase II (KMG-II): from individual species to whole genera.</title>
        <authorList>
            <person name="Goeker M."/>
        </authorList>
    </citation>
    <scope>NUCLEOTIDE SEQUENCE [LARGE SCALE GENOMIC DNA]</scope>
    <source>
        <strain evidence="19 20">DSM 15099</strain>
    </source>
</reference>
<dbReference type="AlphaFoldDB" id="A0A2S6G197"/>
<evidence type="ECO:0000256" key="1">
    <source>
        <dbReference type="ARBA" id="ARBA00002634"/>
    </source>
</evidence>
<organism evidence="19 20">
    <name type="scientific">Clostridium algidicarnis DSM 15099</name>
    <dbReference type="NCBI Taxonomy" id="1121295"/>
    <lineage>
        <taxon>Bacteria</taxon>
        <taxon>Bacillati</taxon>
        <taxon>Bacillota</taxon>
        <taxon>Clostridia</taxon>
        <taxon>Eubacteriales</taxon>
        <taxon>Clostridiaceae</taxon>
        <taxon>Clostridium</taxon>
    </lineage>
</organism>
<dbReference type="NCBIfam" id="TIGR00088">
    <property type="entry name" value="trmD"/>
    <property type="match status" value="1"/>
</dbReference>
<proteinExistence type="inferred from homology"/>
<evidence type="ECO:0000256" key="12">
    <source>
        <dbReference type="ARBA" id="ARBA00029736"/>
    </source>
</evidence>
<dbReference type="GeneID" id="75091390"/>
<sequence length="239" mass="27409">MKIDILTLFPEMFSVFDHSILAKAREKGIIDINCFNIRDFTENKHRKVDDYPYGGGAGMVMSPQPIVDCIKHVKENNKGRVIFLGPKGATFTQSKANDLSKEENLIFLCGHYEGIDERVYNYIDEEISLGDFILTGGEMAAIPVIDSICRLVPGVLSNSNSYEDESFYNGLLEYPQYTRPEVFNDERVPEVLISGHHENIRKWRKTKSLLLTKKNRLDLFKKFPLSKEDIKLLKDIDKL</sequence>
<dbReference type="Gene3D" id="1.10.1270.20">
    <property type="entry name" value="tRNA(m1g37)methyltransferase, domain 2"/>
    <property type="match status" value="1"/>
</dbReference>
<dbReference type="InterPro" id="IPR002649">
    <property type="entry name" value="tRNA_m1G_MeTrfase_TrmD"/>
</dbReference>
<evidence type="ECO:0000256" key="16">
    <source>
        <dbReference type="PIRSR" id="PIRSR000386-1"/>
    </source>
</evidence>
<evidence type="ECO:0000256" key="7">
    <source>
        <dbReference type="ARBA" id="ARBA00022490"/>
    </source>
</evidence>
<comment type="function">
    <text evidence="1 15 17">Specifically methylates guanosine-37 in various tRNAs.</text>
</comment>
<evidence type="ECO:0000256" key="3">
    <source>
        <dbReference type="ARBA" id="ARBA00007630"/>
    </source>
</evidence>
<evidence type="ECO:0000256" key="13">
    <source>
        <dbReference type="ARBA" id="ARBA00033392"/>
    </source>
</evidence>
<dbReference type="Pfam" id="PF01746">
    <property type="entry name" value="tRNA_m1G_MT"/>
    <property type="match status" value="1"/>
</dbReference>
<comment type="subunit">
    <text evidence="4 15 17">Homodimer.</text>
</comment>
<dbReference type="PANTHER" id="PTHR46417:SF1">
    <property type="entry name" value="TRNA (GUANINE-N(1)-)-METHYLTRANSFERASE"/>
    <property type="match status" value="1"/>
</dbReference>
<dbReference type="FunFam" id="3.40.1280.10:FF:000001">
    <property type="entry name" value="tRNA (guanine-N(1)-)-methyltransferase"/>
    <property type="match status" value="1"/>
</dbReference>
<comment type="subcellular location">
    <subcellularLocation>
        <location evidence="2 15 17">Cytoplasm</location>
    </subcellularLocation>
</comment>
<dbReference type="InterPro" id="IPR029028">
    <property type="entry name" value="Alpha/beta_knot_MTases"/>
</dbReference>
<dbReference type="InterPro" id="IPR023148">
    <property type="entry name" value="tRNA_m1G_MeTrfase_C_sf"/>
</dbReference>
<dbReference type="Gene3D" id="3.40.1280.10">
    <property type="match status" value="1"/>
</dbReference>
<dbReference type="InterPro" id="IPR016009">
    <property type="entry name" value="tRNA_MeTrfase_TRMD/TRM10"/>
</dbReference>
<keyword evidence="10 15" id="KW-0949">S-adenosyl-L-methionine</keyword>
<evidence type="ECO:0000259" key="18">
    <source>
        <dbReference type="Pfam" id="PF01746"/>
    </source>
</evidence>
<dbReference type="EMBL" id="PTIS01000001">
    <property type="protein sequence ID" value="PPK49704.1"/>
    <property type="molecule type" value="Genomic_DNA"/>
</dbReference>
<comment type="catalytic activity">
    <reaction evidence="14 15 17">
        <text>guanosine(37) in tRNA + S-adenosyl-L-methionine = N(1)-methylguanosine(37) in tRNA + S-adenosyl-L-homocysteine + H(+)</text>
        <dbReference type="Rhea" id="RHEA:36899"/>
        <dbReference type="Rhea" id="RHEA-COMP:10145"/>
        <dbReference type="Rhea" id="RHEA-COMP:10147"/>
        <dbReference type="ChEBI" id="CHEBI:15378"/>
        <dbReference type="ChEBI" id="CHEBI:57856"/>
        <dbReference type="ChEBI" id="CHEBI:59789"/>
        <dbReference type="ChEBI" id="CHEBI:73542"/>
        <dbReference type="ChEBI" id="CHEBI:74269"/>
        <dbReference type="EC" id="2.1.1.228"/>
    </reaction>
</comment>
<dbReference type="FunFam" id="1.10.1270.20:FF:000001">
    <property type="entry name" value="tRNA (guanine-N(1)-)-methyltransferase"/>
    <property type="match status" value="1"/>
</dbReference>
<dbReference type="SUPFAM" id="SSF75217">
    <property type="entry name" value="alpha/beta knot"/>
    <property type="match status" value="1"/>
</dbReference>
<dbReference type="GO" id="GO:0052906">
    <property type="term" value="F:tRNA (guanine(37)-N1)-methyltransferase activity"/>
    <property type="evidence" value="ECO:0007669"/>
    <property type="project" value="UniProtKB-UniRule"/>
</dbReference>
<feature type="domain" description="tRNA methyltransferase TRMD/TRM10-type" evidence="18">
    <location>
        <begin position="1"/>
        <end position="222"/>
    </location>
</feature>
<comment type="similarity">
    <text evidence="3 15 17">Belongs to the RNA methyltransferase TrmD family.</text>
</comment>
<evidence type="ECO:0000256" key="6">
    <source>
        <dbReference type="ARBA" id="ARBA00014679"/>
    </source>
</evidence>
<dbReference type="Proteomes" id="UP000239863">
    <property type="component" value="Unassembled WGS sequence"/>
</dbReference>
<accession>A0A2S6G197</accession>
<dbReference type="GO" id="GO:0005829">
    <property type="term" value="C:cytosol"/>
    <property type="evidence" value="ECO:0007669"/>
    <property type="project" value="TreeGrafter"/>
</dbReference>
<evidence type="ECO:0000256" key="15">
    <source>
        <dbReference type="HAMAP-Rule" id="MF_00605"/>
    </source>
</evidence>
<evidence type="ECO:0000256" key="11">
    <source>
        <dbReference type="ARBA" id="ARBA00022694"/>
    </source>
</evidence>
<protein>
    <recommendedName>
        <fullName evidence="6 15">tRNA (guanine-N(1)-)-methyltransferase</fullName>
        <ecNumber evidence="5 15">2.1.1.228</ecNumber>
    </recommendedName>
    <alternativeName>
        <fullName evidence="12 15">M1G-methyltransferase</fullName>
    </alternativeName>
    <alternativeName>
        <fullName evidence="13 15">tRNA [GM37] methyltransferase</fullName>
    </alternativeName>
</protein>
<evidence type="ECO:0000256" key="4">
    <source>
        <dbReference type="ARBA" id="ARBA00011738"/>
    </source>
</evidence>
<dbReference type="HAMAP" id="MF_00605">
    <property type="entry name" value="TrmD"/>
    <property type="match status" value="1"/>
</dbReference>
<dbReference type="InterPro" id="IPR029026">
    <property type="entry name" value="tRNA_m1G_MTases_N"/>
</dbReference>
<evidence type="ECO:0000313" key="20">
    <source>
        <dbReference type="Proteomes" id="UP000239863"/>
    </source>
</evidence>